<dbReference type="EMBL" id="CP060820">
    <property type="protein sequence ID" value="QNP40772.1"/>
    <property type="molecule type" value="Genomic_DNA"/>
</dbReference>
<sequence length="440" mass="48056">MRTFGAARWLPRTIAARLSLILFGGLLIAHGLSFSLLFYERYEAARSMLMSNVEQDVVVAVNMLDRLLPAERAEMLPLLRRRTFYYRLDAGEGGPPLADPNGRDVAQRIGMSLGPHYPLTTNAVRGDPGRFEIHAILRDGTAVTVDVRPSVMPIARWLPYVLAAQLALLLLCTLAAVRLATRPLERLANAAQSLRPTGDGERLKPGGPKEVANAVDAFNAMQDRIARYMRERLHILASISHDLQTPITRMSLRVESMEGAPERDKLLDDLGQMQHLVREGIAYARSAHGGEEPLVRLDMDAFLESLVADYRDIGKPVSFAGRSGAQANTRLHALRRIVANLIDNALKYAGEAEVLVEIGATRQVLITVRDHGPGIPDNELANVLEPFYRLEASRNRDTGGTGLGLAIAQQLADAIGAALSLRNRDGGGLDAVVQLPADAR</sequence>
<dbReference type="AlphaFoldDB" id="A0A7H0FXK6"/>
<keyword evidence="6" id="KW-0597">Phosphoprotein</keyword>
<dbReference type="SUPFAM" id="SSF47384">
    <property type="entry name" value="Homodimeric domain of signal transducing histidine kinase"/>
    <property type="match status" value="1"/>
</dbReference>
<keyword evidence="5" id="KW-0997">Cell inner membrane</keyword>
<evidence type="ECO:0000256" key="15">
    <source>
        <dbReference type="SAM" id="Phobius"/>
    </source>
</evidence>
<dbReference type="PROSITE" id="PS50109">
    <property type="entry name" value="HIS_KIN"/>
    <property type="match status" value="1"/>
</dbReference>
<organism evidence="18 19">
    <name type="scientific">Agrilutibacter terrestris</name>
    <dbReference type="NCBI Taxonomy" id="2865112"/>
    <lineage>
        <taxon>Bacteria</taxon>
        <taxon>Pseudomonadati</taxon>
        <taxon>Pseudomonadota</taxon>
        <taxon>Gammaproteobacteria</taxon>
        <taxon>Lysobacterales</taxon>
        <taxon>Lysobacteraceae</taxon>
        <taxon>Agrilutibacter</taxon>
    </lineage>
</organism>
<comment type="subcellular location">
    <subcellularLocation>
        <location evidence="2">Cell inner membrane</location>
        <topology evidence="2">Multi-pass membrane protein</topology>
    </subcellularLocation>
</comment>
<dbReference type="InterPro" id="IPR005467">
    <property type="entry name" value="His_kinase_dom"/>
</dbReference>
<dbReference type="Gene3D" id="1.10.287.130">
    <property type="match status" value="1"/>
</dbReference>
<keyword evidence="12 15" id="KW-1133">Transmembrane helix</keyword>
<dbReference type="GO" id="GO:0005886">
    <property type="term" value="C:plasma membrane"/>
    <property type="evidence" value="ECO:0007669"/>
    <property type="project" value="UniProtKB-SubCell"/>
</dbReference>
<protein>
    <recommendedName>
        <fullName evidence="3">histidine kinase</fullName>
        <ecNumber evidence="3">2.7.13.3</ecNumber>
    </recommendedName>
</protein>
<dbReference type="CDD" id="cd00075">
    <property type="entry name" value="HATPase"/>
    <property type="match status" value="1"/>
</dbReference>
<dbReference type="PROSITE" id="PS50885">
    <property type="entry name" value="HAMP"/>
    <property type="match status" value="1"/>
</dbReference>
<dbReference type="EC" id="2.7.13.3" evidence="3"/>
<dbReference type="PANTHER" id="PTHR44936:SF5">
    <property type="entry name" value="SENSOR HISTIDINE KINASE ENVZ"/>
    <property type="match status" value="1"/>
</dbReference>
<dbReference type="Pfam" id="PF00672">
    <property type="entry name" value="HAMP"/>
    <property type="match status" value="1"/>
</dbReference>
<dbReference type="RefSeq" id="WP_187712211.1">
    <property type="nucleotide sequence ID" value="NZ_CP060820.1"/>
</dbReference>
<dbReference type="SMART" id="SM00304">
    <property type="entry name" value="HAMP"/>
    <property type="match status" value="1"/>
</dbReference>
<gene>
    <name evidence="18" type="ORF">H8B22_00435</name>
</gene>
<dbReference type="GO" id="GO:0000155">
    <property type="term" value="F:phosphorelay sensor kinase activity"/>
    <property type="evidence" value="ECO:0007669"/>
    <property type="project" value="InterPro"/>
</dbReference>
<evidence type="ECO:0000256" key="5">
    <source>
        <dbReference type="ARBA" id="ARBA00022519"/>
    </source>
</evidence>
<keyword evidence="19" id="KW-1185">Reference proteome</keyword>
<keyword evidence="9" id="KW-0547">Nucleotide-binding</keyword>
<dbReference type="InterPro" id="IPR004358">
    <property type="entry name" value="Sig_transdc_His_kin-like_C"/>
</dbReference>
<dbReference type="SMART" id="SM00388">
    <property type="entry name" value="HisKA"/>
    <property type="match status" value="1"/>
</dbReference>
<dbReference type="SMART" id="SM00387">
    <property type="entry name" value="HATPase_c"/>
    <property type="match status" value="1"/>
</dbReference>
<reference evidence="18 19" key="1">
    <citation type="submission" date="2020-08" db="EMBL/GenBank/DDBJ databases">
        <title>Lysobacter sp. II4 sp. nov., isolated from soil.</title>
        <authorList>
            <person name="Woo C.Y."/>
            <person name="Kim J."/>
        </authorList>
    </citation>
    <scope>NUCLEOTIDE SEQUENCE [LARGE SCALE GENOMIC DNA]</scope>
    <source>
        <strain evidence="18 19">II4</strain>
    </source>
</reference>
<keyword evidence="14 15" id="KW-0472">Membrane</keyword>
<dbReference type="Pfam" id="PF02518">
    <property type="entry name" value="HATPase_c"/>
    <property type="match status" value="1"/>
</dbReference>
<dbReference type="CDD" id="cd00082">
    <property type="entry name" value="HisKA"/>
    <property type="match status" value="1"/>
</dbReference>
<evidence type="ECO:0000313" key="19">
    <source>
        <dbReference type="Proteomes" id="UP000516018"/>
    </source>
</evidence>
<evidence type="ECO:0000256" key="9">
    <source>
        <dbReference type="ARBA" id="ARBA00022741"/>
    </source>
</evidence>
<dbReference type="InterPro" id="IPR036097">
    <property type="entry name" value="HisK_dim/P_sf"/>
</dbReference>
<feature type="domain" description="HAMP" evidence="17">
    <location>
        <begin position="178"/>
        <end position="230"/>
    </location>
</feature>
<dbReference type="InterPro" id="IPR003660">
    <property type="entry name" value="HAMP_dom"/>
</dbReference>
<name>A0A7H0FXK6_9GAMM</name>
<evidence type="ECO:0000256" key="14">
    <source>
        <dbReference type="ARBA" id="ARBA00023136"/>
    </source>
</evidence>
<proteinExistence type="predicted"/>
<keyword evidence="11" id="KW-0067">ATP-binding</keyword>
<keyword evidence="4" id="KW-1003">Cell membrane</keyword>
<dbReference type="InterPro" id="IPR036890">
    <property type="entry name" value="HATPase_C_sf"/>
</dbReference>
<evidence type="ECO:0000256" key="1">
    <source>
        <dbReference type="ARBA" id="ARBA00000085"/>
    </source>
</evidence>
<dbReference type="PANTHER" id="PTHR44936">
    <property type="entry name" value="SENSOR PROTEIN CREC"/>
    <property type="match status" value="1"/>
</dbReference>
<keyword evidence="8 15" id="KW-0812">Transmembrane</keyword>
<dbReference type="GO" id="GO:0005524">
    <property type="term" value="F:ATP binding"/>
    <property type="evidence" value="ECO:0007669"/>
    <property type="project" value="UniProtKB-KW"/>
</dbReference>
<dbReference type="InterPro" id="IPR050980">
    <property type="entry name" value="2C_sensor_his_kinase"/>
</dbReference>
<dbReference type="Gene3D" id="3.30.565.10">
    <property type="entry name" value="Histidine kinase-like ATPase, C-terminal domain"/>
    <property type="match status" value="1"/>
</dbReference>
<evidence type="ECO:0000256" key="7">
    <source>
        <dbReference type="ARBA" id="ARBA00022679"/>
    </source>
</evidence>
<evidence type="ECO:0000256" key="6">
    <source>
        <dbReference type="ARBA" id="ARBA00022553"/>
    </source>
</evidence>
<evidence type="ECO:0000256" key="2">
    <source>
        <dbReference type="ARBA" id="ARBA00004429"/>
    </source>
</evidence>
<comment type="catalytic activity">
    <reaction evidence="1">
        <text>ATP + protein L-histidine = ADP + protein N-phospho-L-histidine.</text>
        <dbReference type="EC" id="2.7.13.3"/>
    </reaction>
</comment>
<evidence type="ECO:0000256" key="3">
    <source>
        <dbReference type="ARBA" id="ARBA00012438"/>
    </source>
</evidence>
<accession>A0A7H0FXK6</accession>
<feature type="domain" description="Histidine kinase" evidence="16">
    <location>
        <begin position="238"/>
        <end position="439"/>
    </location>
</feature>
<dbReference type="Proteomes" id="UP000516018">
    <property type="component" value="Chromosome"/>
</dbReference>
<dbReference type="PRINTS" id="PR00344">
    <property type="entry name" value="BCTRLSENSOR"/>
</dbReference>
<evidence type="ECO:0000256" key="4">
    <source>
        <dbReference type="ARBA" id="ARBA00022475"/>
    </source>
</evidence>
<feature type="transmembrane region" description="Helical" evidence="15">
    <location>
        <begin position="20"/>
        <end position="39"/>
    </location>
</feature>
<dbReference type="SUPFAM" id="SSF55874">
    <property type="entry name" value="ATPase domain of HSP90 chaperone/DNA topoisomerase II/histidine kinase"/>
    <property type="match status" value="1"/>
</dbReference>
<keyword evidence="7" id="KW-0808">Transferase</keyword>
<evidence type="ECO:0000256" key="10">
    <source>
        <dbReference type="ARBA" id="ARBA00022777"/>
    </source>
</evidence>
<evidence type="ECO:0000256" key="11">
    <source>
        <dbReference type="ARBA" id="ARBA00022840"/>
    </source>
</evidence>
<evidence type="ECO:0000256" key="12">
    <source>
        <dbReference type="ARBA" id="ARBA00022989"/>
    </source>
</evidence>
<evidence type="ECO:0000259" key="16">
    <source>
        <dbReference type="PROSITE" id="PS50109"/>
    </source>
</evidence>
<evidence type="ECO:0000256" key="13">
    <source>
        <dbReference type="ARBA" id="ARBA00023012"/>
    </source>
</evidence>
<evidence type="ECO:0000313" key="18">
    <source>
        <dbReference type="EMBL" id="QNP40772.1"/>
    </source>
</evidence>
<evidence type="ECO:0000256" key="8">
    <source>
        <dbReference type="ARBA" id="ARBA00022692"/>
    </source>
</evidence>
<feature type="transmembrane region" description="Helical" evidence="15">
    <location>
        <begin position="157"/>
        <end position="177"/>
    </location>
</feature>
<dbReference type="CDD" id="cd06225">
    <property type="entry name" value="HAMP"/>
    <property type="match status" value="1"/>
</dbReference>
<dbReference type="KEGG" id="lsx:H8B22_00435"/>
<dbReference type="InterPro" id="IPR003661">
    <property type="entry name" value="HisK_dim/P_dom"/>
</dbReference>
<keyword evidence="10 18" id="KW-0418">Kinase</keyword>
<evidence type="ECO:0000259" key="17">
    <source>
        <dbReference type="PROSITE" id="PS50885"/>
    </source>
</evidence>
<keyword evidence="13" id="KW-0902">Two-component regulatory system</keyword>
<dbReference type="InterPro" id="IPR003594">
    <property type="entry name" value="HATPase_dom"/>
</dbReference>